<keyword evidence="4" id="KW-0067">ATP-binding</keyword>
<sequence>MPSKSSAPSVPNELSNESSVESPCSLGVKNVMKDEGALSKLVKGYHARASQLEMAYEIEQLIQEEGTLLAEAGTGTGKTFAYLVPALLSGKTVMVSTATKTLQEQLVQKDLPILFKACGLKGKARILKGRDNYVCPQRLEIAETTEQHSRTDWKKLALIREWAENKTQSGDKSELEAVTEEDPIWRKVCARLEFCQAADCNAESGCFYPKIKQKAAEAQVLVVNHHLFCADLSLREQGFGELLPNMEVYIFDEAHRLPDIAAQFLGFSITRGQLDELIRDIKQAQKLESPESVELVEQANHLAEQVKLFNESLGKWDKRWTWQQLEKEAAFQLVAKRFMDCLSRLIESLKSIAERGKQITAVYKRAKDFEGQFKEWMSVQAENKIRWIESSQARFKLNLTPLSVAVPFSRQRDTIGGAWLFTSATLSVREKFDYFANRLGLGEAKTSLWLSPFNYLAQGVIYHPIGLPEPRSEQYIKVCLRAAWPLLKASKGCAFILFTSHKAMQEAKAILERHWEGTLLIQGELPKLTLLQRFRESEQVILLGTSSFWEGVDVKGDALKLVIIDRIPFAPPDDPIVQAREAYLKEKGLNGFVHFQLPEAVIAMKQGAGRLIRDESDRGVLMLCDPRLSSKGYGAIIRESLPAFPWVYCAEKAIEKLK</sequence>
<protein>
    <recommendedName>
        <fullName evidence="5">DNA 5'-3' helicase</fullName>
        <ecNumber evidence="5">5.6.2.3</ecNumber>
    </recommendedName>
</protein>
<dbReference type="SUPFAM" id="SSF52540">
    <property type="entry name" value="P-loop containing nucleoside triphosphate hydrolases"/>
    <property type="match status" value="2"/>
</dbReference>
<feature type="domain" description="Helicase ATP-binding" evidence="9">
    <location>
        <begin position="37"/>
        <end position="300"/>
    </location>
</feature>
<dbReference type="GO" id="GO:0006281">
    <property type="term" value="P:DNA repair"/>
    <property type="evidence" value="ECO:0007669"/>
    <property type="project" value="TreeGrafter"/>
</dbReference>
<dbReference type="GO" id="GO:0003676">
    <property type="term" value="F:nucleic acid binding"/>
    <property type="evidence" value="ECO:0007669"/>
    <property type="project" value="InterPro"/>
</dbReference>
<proteinExistence type="predicted"/>
<dbReference type="InterPro" id="IPR006555">
    <property type="entry name" value="ATP-dep_Helicase_C"/>
</dbReference>
<evidence type="ECO:0000259" key="9">
    <source>
        <dbReference type="PROSITE" id="PS51193"/>
    </source>
</evidence>
<dbReference type="Pfam" id="PF13307">
    <property type="entry name" value="Helicase_C_2"/>
    <property type="match status" value="1"/>
</dbReference>
<organism evidence="10">
    <name type="scientific">hydrothermal vent metagenome</name>
    <dbReference type="NCBI Taxonomy" id="652676"/>
    <lineage>
        <taxon>unclassified sequences</taxon>
        <taxon>metagenomes</taxon>
        <taxon>ecological metagenomes</taxon>
    </lineage>
</organism>
<dbReference type="GO" id="GO:0016818">
    <property type="term" value="F:hydrolase activity, acting on acid anhydrides, in phosphorus-containing anhydrides"/>
    <property type="evidence" value="ECO:0007669"/>
    <property type="project" value="InterPro"/>
</dbReference>
<feature type="compositionally biased region" description="Polar residues" evidence="7">
    <location>
        <begin position="1"/>
        <end position="22"/>
    </location>
</feature>
<evidence type="ECO:0000256" key="7">
    <source>
        <dbReference type="SAM" id="MobiDB-lite"/>
    </source>
</evidence>
<dbReference type="Gene3D" id="3.40.50.300">
    <property type="entry name" value="P-loop containing nucleotide triphosphate hydrolases"/>
    <property type="match status" value="2"/>
</dbReference>
<dbReference type="InterPro" id="IPR014013">
    <property type="entry name" value="Helic_SF1/SF2_ATP-bd_DinG/Rad3"/>
</dbReference>
<evidence type="ECO:0000313" key="10">
    <source>
        <dbReference type="EMBL" id="VAW46128.1"/>
    </source>
</evidence>
<feature type="region of interest" description="Disordered" evidence="7">
    <location>
        <begin position="1"/>
        <end position="23"/>
    </location>
</feature>
<dbReference type="PANTHER" id="PTHR11472:SF34">
    <property type="entry name" value="REGULATOR OF TELOMERE ELONGATION HELICASE 1"/>
    <property type="match status" value="1"/>
</dbReference>
<comment type="catalytic activity">
    <reaction evidence="6">
        <text>ATP + H2O = ADP + phosphate + H(+)</text>
        <dbReference type="Rhea" id="RHEA:13065"/>
        <dbReference type="ChEBI" id="CHEBI:15377"/>
        <dbReference type="ChEBI" id="CHEBI:15378"/>
        <dbReference type="ChEBI" id="CHEBI:30616"/>
        <dbReference type="ChEBI" id="CHEBI:43474"/>
        <dbReference type="ChEBI" id="CHEBI:456216"/>
        <dbReference type="EC" id="5.6.2.3"/>
    </reaction>
</comment>
<evidence type="ECO:0000256" key="4">
    <source>
        <dbReference type="ARBA" id="ARBA00022840"/>
    </source>
</evidence>
<dbReference type="AlphaFoldDB" id="A0A3B0VR08"/>
<dbReference type="InterPro" id="IPR011545">
    <property type="entry name" value="DEAD/DEAH_box_helicase_dom"/>
</dbReference>
<dbReference type="PANTHER" id="PTHR11472">
    <property type="entry name" value="DNA REPAIR DEAD HELICASE RAD3/XP-D SUBFAMILY MEMBER"/>
    <property type="match status" value="1"/>
</dbReference>
<evidence type="ECO:0000256" key="1">
    <source>
        <dbReference type="ARBA" id="ARBA00001966"/>
    </source>
</evidence>
<gene>
    <name evidence="10" type="ORF">MNBD_GAMMA03-765</name>
</gene>
<keyword evidence="2" id="KW-0547">Nucleotide-binding</keyword>
<dbReference type="GO" id="GO:0043139">
    <property type="term" value="F:5'-3' DNA helicase activity"/>
    <property type="evidence" value="ECO:0007669"/>
    <property type="project" value="UniProtKB-EC"/>
</dbReference>
<dbReference type="EC" id="5.6.2.3" evidence="5"/>
<dbReference type="InterPro" id="IPR014001">
    <property type="entry name" value="Helicase_ATP-bd"/>
</dbReference>
<dbReference type="EMBL" id="UOFC01000088">
    <property type="protein sequence ID" value="VAW46128.1"/>
    <property type="molecule type" value="Genomic_DNA"/>
</dbReference>
<evidence type="ECO:0000256" key="3">
    <source>
        <dbReference type="ARBA" id="ARBA00022801"/>
    </source>
</evidence>
<evidence type="ECO:0000256" key="6">
    <source>
        <dbReference type="ARBA" id="ARBA00048954"/>
    </source>
</evidence>
<dbReference type="InterPro" id="IPR045028">
    <property type="entry name" value="DinG/Rad3-like"/>
</dbReference>
<dbReference type="PROSITE" id="PS51192">
    <property type="entry name" value="HELICASE_ATP_BIND_1"/>
    <property type="match status" value="1"/>
</dbReference>
<comment type="cofactor">
    <cofactor evidence="1">
        <name>[4Fe-4S] cluster</name>
        <dbReference type="ChEBI" id="CHEBI:49883"/>
    </cofactor>
</comment>
<name>A0A3B0VR08_9ZZZZ</name>
<evidence type="ECO:0000256" key="5">
    <source>
        <dbReference type="ARBA" id="ARBA00044969"/>
    </source>
</evidence>
<dbReference type="GO" id="GO:0005524">
    <property type="term" value="F:ATP binding"/>
    <property type="evidence" value="ECO:0007669"/>
    <property type="project" value="UniProtKB-KW"/>
</dbReference>
<accession>A0A3B0VR08</accession>
<dbReference type="InterPro" id="IPR027417">
    <property type="entry name" value="P-loop_NTPase"/>
</dbReference>
<keyword evidence="10" id="KW-0347">Helicase</keyword>
<feature type="domain" description="Helicase ATP-binding" evidence="8">
    <location>
        <begin position="59"/>
        <end position="289"/>
    </location>
</feature>
<dbReference type="Pfam" id="PF00270">
    <property type="entry name" value="DEAD"/>
    <property type="match status" value="1"/>
</dbReference>
<evidence type="ECO:0000256" key="2">
    <source>
        <dbReference type="ARBA" id="ARBA00022741"/>
    </source>
</evidence>
<keyword evidence="3" id="KW-0378">Hydrolase</keyword>
<dbReference type="PROSITE" id="PS51193">
    <property type="entry name" value="HELICASE_ATP_BIND_2"/>
    <property type="match status" value="1"/>
</dbReference>
<evidence type="ECO:0000259" key="8">
    <source>
        <dbReference type="PROSITE" id="PS51192"/>
    </source>
</evidence>
<dbReference type="SMART" id="SM00491">
    <property type="entry name" value="HELICc2"/>
    <property type="match status" value="1"/>
</dbReference>
<reference evidence="10" key="1">
    <citation type="submission" date="2018-06" db="EMBL/GenBank/DDBJ databases">
        <authorList>
            <person name="Zhirakovskaya E."/>
        </authorList>
    </citation>
    <scope>NUCLEOTIDE SEQUENCE</scope>
</reference>